<evidence type="ECO:0000256" key="6">
    <source>
        <dbReference type="SAM" id="MobiDB-lite"/>
    </source>
</evidence>
<feature type="region of interest" description="Disordered" evidence="6">
    <location>
        <begin position="196"/>
        <end position="269"/>
    </location>
</feature>
<feature type="compositionally biased region" description="Basic residues" evidence="6">
    <location>
        <begin position="256"/>
        <end position="269"/>
    </location>
</feature>
<comment type="caution">
    <text evidence="8">The sequence shown here is derived from an EMBL/GenBank/DDBJ whole genome shotgun (WGS) entry which is preliminary data.</text>
</comment>
<dbReference type="Pfam" id="PF03466">
    <property type="entry name" value="LysR_substrate"/>
    <property type="match status" value="1"/>
</dbReference>
<keyword evidence="2" id="KW-0805">Transcription regulation</keyword>
<dbReference type="PANTHER" id="PTHR30346:SF0">
    <property type="entry name" value="HCA OPERON TRANSCRIPTIONAL ACTIVATOR HCAR"/>
    <property type="match status" value="1"/>
</dbReference>
<feature type="compositionally biased region" description="Basic and acidic residues" evidence="6">
    <location>
        <begin position="197"/>
        <end position="224"/>
    </location>
</feature>
<organism evidence="8 9">
    <name type="scientific">Corynebacterium xerosis</name>
    <dbReference type="NCBI Taxonomy" id="1725"/>
    <lineage>
        <taxon>Bacteria</taxon>
        <taxon>Bacillati</taxon>
        <taxon>Actinomycetota</taxon>
        <taxon>Actinomycetes</taxon>
        <taxon>Mycobacteriales</taxon>
        <taxon>Corynebacteriaceae</taxon>
        <taxon>Corynebacterium</taxon>
    </lineage>
</organism>
<accession>A0A7X9SY33</accession>
<dbReference type="InterPro" id="IPR005119">
    <property type="entry name" value="LysR_subst-bd"/>
</dbReference>
<dbReference type="GO" id="GO:0032993">
    <property type="term" value="C:protein-DNA complex"/>
    <property type="evidence" value="ECO:0007669"/>
    <property type="project" value="TreeGrafter"/>
</dbReference>
<dbReference type="SUPFAM" id="SSF53850">
    <property type="entry name" value="Periplasmic binding protein-like II"/>
    <property type="match status" value="1"/>
</dbReference>
<evidence type="ECO:0000256" key="4">
    <source>
        <dbReference type="ARBA" id="ARBA00023159"/>
    </source>
</evidence>
<proteinExistence type="inferred from homology"/>
<keyword evidence="5" id="KW-0804">Transcription</keyword>
<evidence type="ECO:0000256" key="1">
    <source>
        <dbReference type="ARBA" id="ARBA00009437"/>
    </source>
</evidence>
<dbReference type="Gene3D" id="3.40.190.10">
    <property type="entry name" value="Periplasmic binding protein-like II"/>
    <property type="match status" value="2"/>
</dbReference>
<keyword evidence="3" id="KW-0238">DNA-binding</keyword>
<evidence type="ECO:0000259" key="7">
    <source>
        <dbReference type="Pfam" id="PF03466"/>
    </source>
</evidence>
<gene>
    <name evidence="8" type="ORF">HF852_11270</name>
</gene>
<dbReference type="EMBL" id="JABAGA010000008">
    <property type="protein sequence ID" value="NMF10166.1"/>
    <property type="molecule type" value="Genomic_DNA"/>
</dbReference>
<name>A0A7X9SY33_9CORY</name>
<protein>
    <submittedName>
        <fullName evidence="8">LysR family transcriptional regulator</fullName>
    </submittedName>
</protein>
<evidence type="ECO:0000256" key="3">
    <source>
        <dbReference type="ARBA" id="ARBA00023125"/>
    </source>
</evidence>
<evidence type="ECO:0000256" key="5">
    <source>
        <dbReference type="ARBA" id="ARBA00023163"/>
    </source>
</evidence>
<dbReference type="GO" id="GO:0003677">
    <property type="term" value="F:DNA binding"/>
    <property type="evidence" value="ECO:0007669"/>
    <property type="project" value="UniProtKB-KW"/>
</dbReference>
<dbReference type="RefSeq" id="WP_168938338.1">
    <property type="nucleotide sequence ID" value="NZ_JABAGA010000008.1"/>
</dbReference>
<evidence type="ECO:0000313" key="9">
    <source>
        <dbReference type="Proteomes" id="UP000589552"/>
    </source>
</evidence>
<keyword evidence="4" id="KW-0010">Activator</keyword>
<sequence length="269" mass="28783">MSTDPADRAQAAPDQEGPARVLRVAFVPGAMPEKWFGRYRERTGQGLTSFSADDPVLEVLAGRADMALARDPREDDSLHRIRLYDEAPGIAAEKEHVLALLKDGEVVDRADLDGETVLLDAFAAADPGEVREMLQVVATGAGVVLAPRPLLRALNARGVVHREVAPAPGAEPTTLWLTWPKDGDDELTQELAGIVRGRREGSRRSALAEDETPKKKLSAREKTLAKQARRQAENGGGGRSGKSGAKRGGRPGGPGNKKKGGAGKSKRRR</sequence>
<feature type="domain" description="LysR substrate-binding" evidence="7">
    <location>
        <begin position="17"/>
        <end position="196"/>
    </location>
</feature>
<dbReference type="GO" id="GO:0003700">
    <property type="term" value="F:DNA-binding transcription factor activity"/>
    <property type="evidence" value="ECO:0007669"/>
    <property type="project" value="TreeGrafter"/>
</dbReference>
<dbReference type="AlphaFoldDB" id="A0A7X9SY33"/>
<evidence type="ECO:0000256" key="2">
    <source>
        <dbReference type="ARBA" id="ARBA00023015"/>
    </source>
</evidence>
<dbReference type="PANTHER" id="PTHR30346">
    <property type="entry name" value="TRANSCRIPTIONAL DUAL REGULATOR HCAR-RELATED"/>
    <property type="match status" value="1"/>
</dbReference>
<comment type="similarity">
    <text evidence="1">Belongs to the LysR transcriptional regulatory family.</text>
</comment>
<evidence type="ECO:0000313" key="8">
    <source>
        <dbReference type="EMBL" id="NMF10166.1"/>
    </source>
</evidence>
<reference evidence="8 9" key="1">
    <citation type="submission" date="2020-04" db="EMBL/GenBank/DDBJ databases">
        <authorList>
            <person name="Hitch T.C.A."/>
            <person name="Wylensek D."/>
            <person name="Clavel T."/>
        </authorList>
    </citation>
    <scope>NUCLEOTIDE SEQUENCE [LARGE SCALE GENOMIC DNA]</scope>
    <source>
        <strain evidence="8 9">BL-383-APC-2I</strain>
    </source>
</reference>
<dbReference type="Proteomes" id="UP000589552">
    <property type="component" value="Unassembled WGS sequence"/>
</dbReference>